<evidence type="ECO:0000313" key="2">
    <source>
        <dbReference type="Proteomes" id="UP000664480"/>
    </source>
</evidence>
<dbReference type="RefSeq" id="WP_206585841.1">
    <property type="nucleotide sequence ID" value="NZ_JAFKCU010000002.1"/>
</dbReference>
<accession>A0ABS3CDK4</accession>
<gene>
    <name evidence="1" type="ORF">J0A69_06910</name>
</gene>
<dbReference type="Proteomes" id="UP000664480">
    <property type="component" value="Unassembled WGS sequence"/>
</dbReference>
<comment type="caution">
    <text evidence="1">The sequence shown here is derived from an EMBL/GenBank/DDBJ whole genome shotgun (WGS) entry which is preliminary data.</text>
</comment>
<evidence type="ECO:0000313" key="1">
    <source>
        <dbReference type="EMBL" id="MBN7815148.1"/>
    </source>
</evidence>
<protein>
    <submittedName>
        <fullName evidence="1">Uncharacterized protein</fullName>
    </submittedName>
</protein>
<keyword evidence="2" id="KW-1185">Reference proteome</keyword>
<proteinExistence type="predicted"/>
<organism evidence="1 2">
    <name type="scientific">Algoriphagus pacificus</name>
    <dbReference type="NCBI Taxonomy" id="2811234"/>
    <lineage>
        <taxon>Bacteria</taxon>
        <taxon>Pseudomonadati</taxon>
        <taxon>Bacteroidota</taxon>
        <taxon>Cytophagia</taxon>
        <taxon>Cytophagales</taxon>
        <taxon>Cyclobacteriaceae</taxon>
        <taxon>Algoriphagus</taxon>
    </lineage>
</organism>
<sequence>MKNIILSCLILVLVLEKIHAQVSIIGNEFDPALSSLLYKNQLDKVKREYSKEVVVVRFLNPDNARIEFELTVWEHFINAVDSSLIGFVFYSPKTNDSFQQIWNKSVGSSARLIIDEGQIVNKANEISEDPTAHTLVMDRDFKILEQVGSPILNENFDDLRNTIAKNLLKNGIDHGVKGAIHDKDANNRTWFMAQPIYVTSTGSTIPQNEALKLIVDGSAFPEYSPLSDTVRLIKRR</sequence>
<name>A0ABS3CDK4_9BACT</name>
<dbReference type="EMBL" id="JAFKCU010000002">
    <property type="protein sequence ID" value="MBN7815148.1"/>
    <property type="molecule type" value="Genomic_DNA"/>
</dbReference>
<reference evidence="1 2" key="1">
    <citation type="submission" date="2021-03" db="EMBL/GenBank/DDBJ databases">
        <title>novel species isolated from a fishpond in China.</title>
        <authorList>
            <person name="Lu H."/>
            <person name="Cai Z."/>
        </authorList>
    </citation>
    <scope>NUCLEOTIDE SEQUENCE [LARGE SCALE GENOMIC DNA]</scope>
    <source>
        <strain evidence="1 2">YJ13C</strain>
    </source>
</reference>